<sequence length="280" mass="30930">MFRKVLLQTNSEVGSTTEMNKTLQREIQMARNIQTKLLNGEKPDLTNGEVSGVSFPARLIGGDYYDFYPLSNGKVRIIIGDVMGKGIPAAMLMILTRGAFRSAAEATKGPGETLTAMNNALYRDLRVLKSFVTVFCADWEPDTGVFVYANAGHNLPVIVRAEVGVVQPHDLNGVMLGGLPGQVYKEKEMQLEDEDLVFFYTDGIVESQNSKGEMFKLDRLVRILEQHGHKSAAEIETIVVDHINLFTEGLPQKDDITMVVLKAGKEQTEITSFNSPIVCT</sequence>
<name>A0A7X2Z8P0_9BACL</name>
<evidence type="ECO:0000259" key="2">
    <source>
        <dbReference type="SMART" id="SM00331"/>
    </source>
</evidence>
<evidence type="ECO:0000313" key="3">
    <source>
        <dbReference type="EMBL" id="MUG70394.1"/>
    </source>
</evidence>
<dbReference type="SMART" id="SM00331">
    <property type="entry name" value="PP2C_SIG"/>
    <property type="match status" value="1"/>
</dbReference>
<keyword evidence="4" id="KW-1185">Reference proteome</keyword>
<dbReference type="SUPFAM" id="SSF81606">
    <property type="entry name" value="PP2C-like"/>
    <property type="match status" value="1"/>
</dbReference>
<comment type="caution">
    <text evidence="3">The sequence shown here is derived from an EMBL/GenBank/DDBJ whole genome shotgun (WGS) entry which is preliminary data.</text>
</comment>
<dbReference type="RefSeq" id="WP_127604379.1">
    <property type="nucleotide sequence ID" value="NZ_JARTHJ010000074.1"/>
</dbReference>
<protein>
    <submittedName>
        <fullName evidence="3">SpoIIE family protein phosphatase</fullName>
    </submittedName>
</protein>
<dbReference type="AlphaFoldDB" id="A0A7X2Z8P0"/>
<organism evidence="3 4">
    <name type="scientific">Paenibacillus validus</name>
    <dbReference type="NCBI Taxonomy" id="44253"/>
    <lineage>
        <taxon>Bacteria</taxon>
        <taxon>Bacillati</taxon>
        <taxon>Bacillota</taxon>
        <taxon>Bacilli</taxon>
        <taxon>Bacillales</taxon>
        <taxon>Paenibacillaceae</taxon>
        <taxon>Paenibacillus</taxon>
    </lineage>
</organism>
<dbReference type="PANTHER" id="PTHR43156">
    <property type="entry name" value="STAGE II SPORULATION PROTEIN E-RELATED"/>
    <property type="match status" value="1"/>
</dbReference>
<evidence type="ECO:0000256" key="1">
    <source>
        <dbReference type="ARBA" id="ARBA00022801"/>
    </source>
</evidence>
<dbReference type="GO" id="GO:0016791">
    <property type="term" value="F:phosphatase activity"/>
    <property type="evidence" value="ECO:0007669"/>
    <property type="project" value="TreeGrafter"/>
</dbReference>
<dbReference type="Pfam" id="PF07228">
    <property type="entry name" value="SpoIIE"/>
    <property type="match status" value="1"/>
</dbReference>
<dbReference type="Gene3D" id="3.60.40.10">
    <property type="entry name" value="PPM-type phosphatase domain"/>
    <property type="match status" value="1"/>
</dbReference>
<dbReference type="Proteomes" id="UP000450917">
    <property type="component" value="Unassembled WGS sequence"/>
</dbReference>
<dbReference type="InterPro" id="IPR052016">
    <property type="entry name" value="Bact_Sigma-Reg"/>
</dbReference>
<accession>A0A7X2Z8P0</accession>
<dbReference type="InterPro" id="IPR001932">
    <property type="entry name" value="PPM-type_phosphatase-like_dom"/>
</dbReference>
<reference evidence="3 4" key="1">
    <citation type="submission" date="2019-11" db="EMBL/GenBank/DDBJ databases">
        <title>Draft genome sequences of five Paenibacillus species of dairy origin.</title>
        <authorList>
            <person name="Olajide A.M."/>
            <person name="Chen S."/>
            <person name="Lapointe G."/>
        </authorList>
    </citation>
    <scope>NUCLEOTIDE SEQUENCE [LARGE SCALE GENOMIC DNA]</scope>
    <source>
        <strain evidence="3 4">2CS3</strain>
    </source>
</reference>
<evidence type="ECO:0000313" key="4">
    <source>
        <dbReference type="Proteomes" id="UP000450917"/>
    </source>
</evidence>
<gene>
    <name evidence="3" type="ORF">GNP93_06845</name>
</gene>
<keyword evidence="1" id="KW-0378">Hydrolase</keyword>
<feature type="domain" description="PPM-type phosphatase" evidence="2">
    <location>
        <begin position="45"/>
        <end position="263"/>
    </location>
</feature>
<dbReference type="EMBL" id="WNZX01000004">
    <property type="protein sequence ID" value="MUG70394.1"/>
    <property type="molecule type" value="Genomic_DNA"/>
</dbReference>
<dbReference type="PANTHER" id="PTHR43156:SF2">
    <property type="entry name" value="STAGE II SPORULATION PROTEIN E"/>
    <property type="match status" value="1"/>
</dbReference>
<proteinExistence type="predicted"/>
<dbReference type="InterPro" id="IPR036457">
    <property type="entry name" value="PPM-type-like_dom_sf"/>
</dbReference>